<dbReference type="PANTHER" id="PTHR35787:SF1">
    <property type="entry name" value="GLYCEROL UPTAKE OPERON ANTITERMINATOR REGULATORY PROTEIN"/>
    <property type="match status" value="1"/>
</dbReference>
<dbReference type="SUPFAM" id="SSF110391">
    <property type="entry name" value="GlpP-like"/>
    <property type="match status" value="1"/>
</dbReference>
<proteinExistence type="predicted"/>
<dbReference type="AlphaFoldDB" id="A0A212IW45"/>
<evidence type="ECO:0000313" key="1">
    <source>
        <dbReference type="EMBL" id="SBV91407.1"/>
    </source>
</evidence>
<dbReference type="InterPro" id="IPR006699">
    <property type="entry name" value="GlpP"/>
</dbReference>
<dbReference type="InterPro" id="IPR013785">
    <property type="entry name" value="Aldolase_TIM"/>
</dbReference>
<dbReference type="Gene3D" id="3.20.20.70">
    <property type="entry name" value="Aldolase class I"/>
    <property type="match status" value="1"/>
</dbReference>
<organism evidence="1">
    <name type="scientific">uncultured Eubacteriales bacterium</name>
    <dbReference type="NCBI Taxonomy" id="172733"/>
    <lineage>
        <taxon>Bacteria</taxon>
        <taxon>Bacillati</taxon>
        <taxon>Bacillota</taxon>
        <taxon>Clostridia</taxon>
        <taxon>Eubacteriales</taxon>
        <taxon>environmental samples</taxon>
    </lineage>
</organism>
<sequence length="191" mass="20509">MPLNKKHLLDLLADGPVIASVKDEEGLTAALESNASVLFLLYGDLLDVGDLTRRAKAAGKAVFLHLDLVEGLAAREVTVDFIARSTAADGILSTKPQLIRRARELGLVTVQRFFLLDSMALRNIEKHLTQDDPDLIEVLPGLMPRVIRQLSDATGKPIIAGGLIDRKEDVVAALAAGAVAVSATRPDIWAM</sequence>
<dbReference type="PIRSF" id="PIRSF016897">
    <property type="entry name" value="GlpP"/>
    <property type="match status" value="1"/>
</dbReference>
<name>A0A212IW45_9FIRM</name>
<accession>A0A212IW45</accession>
<evidence type="ECO:0008006" key="2">
    <source>
        <dbReference type="Google" id="ProtNLM"/>
    </source>
</evidence>
<dbReference type="GO" id="GO:0006355">
    <property type="term" value="P:regulation of DNA-templated transcription"/>
    <property type="evidence" value="ECO:0007669"/>
    <property type="project" value="InterPro"/>
</dbReference>
<gene>
    <name evidence="1" type="ORF">KL86CLO1_10116</name>
</gene>
<dbReference type="Pfam" id="PF04309">
    <property type="entry name" value="G3P_antiterm"/>
    <property type="match status" value="1"/>
</dbReference>
<dbReference type="EMBL" id="FLUN01000001">
    <property type="protein sequence ID" value="SBV91407.1"/>
    <property type="molecule type" value="Genomic_DNA"/>
</dbReference>
<dbReference type="PANTHER" id="PTHR35787">
    <property type="entry name" value="GLYCEROL UPTAKE OPERON ANTITERMINATOR REGULATORY PROTEIN"/>
    <property type="match status" value="1"/>
</dbReference>
<protein>
    <recommendedName>
        <fullName evidence="2">Glycerol-3-phosphate responsive antiterminator</fullName>
    </recommendedName>
</protein>
<reference evidence="1" key="1">
    <citation type="submission" date="2016-04" db="EMBL/GenBank/DDBJ databases">
        <authorList>
            <person name="Evans L.H."/>
            <person name="Alamgir A."/>
            <person name="Owens N."/>
            <person name="Weber N.D."/>
            <person name="Virtaneva K."/>
            <person name="Barbian K."/>
            <person name="Babar A."/>
            <person name="Rosenke K."/>
        </authorList>
    </citation>
    <scope>NUCLEOTIDE SEQUENCE</scope>
    <source>
        <strain evidence="1">86</strain>
    </source>
</reference>
<dbReference type="GO" id="GO:0006071">
    <property type="term" value="P:glycerol metabolic process"/>
    <property type="evidence" value="ECO:0007669"/>
    <property type="project" value="InterPro"/>
</dbReference>